<feature type="region of interest" description="Disordered" evidence="1">
    <location>
        <begin position="226"/>
        <end position="255"/>
    </location>
</feature>
<proteinExistence type="predicted"/>
<dbReference type="Pfam" id="PF01713">
    <property type="entry name" value="Smr"/>
    <property type="match status" value="1"/>
</dbReference>
<dbReference type="InterPro" id="IPR002625">
    <property type="entry name" value="Smr_dom"/>
</dbReference>
<evidence type="ECO:0000256" key="1">
    <source>
        <dbReference type="SAM" id="MobiDB-lite"/>
    </source>
</evidence>
<dbReference type="PANTHER" id="PTHR47417:SF1">
    <property type="entry name" value="SMR DOMAIN-CONTAINING PROTEIN YPL199C"/>
    <property type="match status" value="1"/>
</dbReference>
<dbReference type="SMART" id="SM01162">
    <property type="entry name" value="DUF1771"/>
    <property type="match status" value="1"/>
</dbReference>
<protein>
    <recommendedName>
        <fullName evidence="2">Smr domain-containing protein</fullName>
    </recommendedName>
</protein>
<dbReference type="SMART" id="SM00463">
    <property type="entry name" value="SMR"/>
    <property type="match status" value="1"/>
</dbReference>
<dbReference type="EMBL" id="JAUEPU010000081">
    <property type="protein sequence ID" value="KAK0480418.1"/>
    <property type="molecule type" value="Genomic_DNA"/>
</dbReference>
<feature type="domain" description="Smr" evidence="2">
    <location>
        <begin position="149"/>
        <end position="225"/>
    </location>
</feature>
<evidence type="ECO:0000259" key="2">
    <source>
        <dbReference type="PROSITE" id="PS50828"/>
    </source>
</evidence>
<reference evidence="3" key="1">
    <citation type="submission" date="2023-06" db="EMBL/GenBank/DDBJ databases">
        <authorList>
            <consortium name="Lawrence Berkeley National Laboratory"/>
            <person name="Ahrendt S."/>
            <person name="Sahu N."/>
            <person name="Indic B."/>
            <person name="Wong-Bajracharya J."/>
            <person name="Merenyi Z."/>
            <person name="Ke H.-M."/>
            <person name="Monk M."/>
            <person name="Kocsube S."/>
            <person name="Drula E."/>
            <person name="Lipzen A."/>
            <person name="Balint B."/>
            <person name="Henrissat B."/>
            <person name="Andreopoulos B."/>
            <person name="Martin F.M."/>
            <person name="Harder C.B."/>
            <person name="Rigling D."/>
            <person name="Ford K.L."/>
            <person name="Foster G.D."/>
            <person name="Pangilinan J."/>
            <person name="Papanicolaou A."/>
            <person name="Barry K."/>
            <person name="LaButti K."/>
            <person name="Viragh M."/>
            <person name="Koriabine M."/>
            <person name="Yan M."/>
            <person name="Riley R."/>
            <person name="Champramary S."/>
            <person name="Plett K.L."/>
            <person name="Tsai I.J."/>
            <person name="Slot J."/>
            <person name="Sipos G."/>
            <person name="Plett J."/>
            <person name="Nagy L.G."/>
            <person name="Grigoriev I.V."/>
        </authorList>
    </citation>
    <scope>NUCLEOTIDE SEQUENCE</scope>
    <source>
        <strain evidence="3">HWK02</strain>
    </source>
</reference>
<dbReference type="Proteomes" id="UP001175228">
    <property type="component" value="Unassembled WGS sequence"/>
</dbReference>
<dbReference type="InterPro" id="IPR036063">
    <property type="entry name" value="Smr_dom_sf"/>
</dbReference>
<dbReference type="InterPro" id="IPR013899">
    <property type="entry name" value="DUF1771"/>
</dbReference>
<gene>
    <name evidence="3" type="ORF">EDD18DRAFT_1085973</name>
</gene>
<feature type="compositionally biased region" description="Pro residues" evidence="1">
    <location>
        <begin position="38"/>
        <end position="47"/>
    </location>
</feature>
<feature type="compositionally biased region" description="Basic and acidic residues" evidence="1">
    <location>
        <begin position="20"/>
        <end position="29"/>
    </location>
</feature>
<dbReference type="SUPFAM" id="SSF160443">
    <property type="entry name" value="SMR domain-like"/>
    <property type="match status" value="1"/>
</dbReference>
<dbReference type="AlphaFoldDB" id="A0AA39UBH4"/>
<organism evidence="3 4">
    <name type="scientific">Armillaria luteobubalina</name>
    <dbReference type="NCBI Taxonomy" id="153913"/>
    <lineage>
        <taxon>Eukaryota</taxon>
        <taxon>Fungi</taxon>
        <taxon>Dikarya</taxon>
        <taxon>Basidiomycota</taxon>
        <taxon>Agaricomycotina</taxon>
        <taxon>Agaricomycetes</taxon>
        <taxon>Agaricomycetidae</taxon>
        <taxon>Agaricales</taxon>
        <taxon>Marasmiineae</taxon>
        <taxon>Physalacriaceae</taxon>
        <taxon>Armillaria</taxon>
    </lineage>
</organism>
<sequence>QPEQHQPVSQPPYRPPPSEESGKLEERHIPPVHQPEYQEPPPRPPPSQSYQPSLHPPSPPEPPTYEHDNQQDQSNEYYIDLRARAYSEAEAKARCFSERHKAYDRGDRAAARVLSNQGKVHNQNMQQLDKEASDWFYSKNNRDRKPGEIDLHDLYVNEAIAYTDVALEEAKRRGDSEMRIIVGKGLHSWDREGKLGPAIKDLVRIYQLSAELDPSNRGVLVVELNGSTPIHHRQHPGNSHRRSRRRRQRGSSVGV</sequence>
<dbReference type="PROSITE" id="PS50828">
    <property type="entry name" value="SMR"/>
    <property type="match status" value="1"/>
</dbReference>
<comment type="caution">
    <text evidence="3">The sequence shown here is derived from an EMBL/GenBank/DDBJ whole genome shotgun (WGS) entry which is preliminary data.</text>
</comment>
<dbReference type="Gene3D" id="3.30.1370.110">
    <property type="match status" value="1"/>
</dbReference>
<feature type="compositionally biased region" description="Pro residues" evidence="1">
    <location>
        <begin position="54"/>
        <end position="63"/>
    </location>
</feature>
<accession>A0AA39UBH4</accession>
<feature type="non-terminal residue" evidence="3">
    <location>
        <position position="255"/>
    </location>
</feature>
<evidence type="ECO:0000313" key="4">
    <source>
        <dbReference type="Proteomes" id="UP001175228"/>
    </source>
</evidence>
<dbReference type="InterPro" id="IPR053020">
    <property type="entry name" value="Smr_domain_protein"/>
</dbReference>
<evidence type="ECO:0000313" key="3">
    <source>
        <dbReference type="EMBL" id="KAK0480418.1"/>
    </source>
</evidence>
<keyword evidence="4" id="KW-1185">Reference proteome</keyword>
<feature type="compositionally biased region" description="Pro residues" evidence="1">
    <location>
        <begin position="9"/>
        <end position="18"/>
    </location>
</feature>
<feature type="compositionally biased region" description="Basic residues" evidence="1">
    <location>
        <begin position="230"/>
        <end position="249"/>
    </location>
</feature>
<name>A0AA39UBH4_9AGAR</name>
<dbReference type="Pfam" id="PF08590">
    <property type="entry name" value="DUF1771"/>
    <property type="match status" value="1"/>
</dbReference>
<feature type="region of interest" description="Disordered" evidence="1">
    <location>
        <begin position="1"/>
        <end position="70"/>
    </location>
</feature>
<dbReference type="PANTHER" id="PTHR47417">
    <property type="entry name" value="SMR DOMAIN-CONTAINING PROTEIN YPL199C"/>
    <property type="match status" value="1"/>
</dbReference>